<dbReference type="PANTHER" id="PTHR38791">
    <property type="entry name" value="ZN(II)2CYS6 TRANSCRIPTION FACTOR (EUROFUNG)-RELATED-RELATED"/>
    <property type="match status" value="1"/>
</dbReference>
<feature type="region of interest" description="Disordered" evidence="2">
    <location>
        <begin position="53"/>
        <end position="104"/>
    </location>
</feature>
<reference evidence="5" key="1">
    <citation type="journal article" date="2014" name="Genome Announc.">
        <title>Draft genome sequence of Colletotrichum sublineola, a destructive pathogen of cultivated sorghum.</title>
        <authorList>
            <person name="Baroncelli R."/>
            <person name="Sanz-Martin J.M."/>
            <person name="Rech G.E."/>
            <person name="Sukno S.A."/>
            <person name="Thon M.R."/>
        </authorList>
    </citation>
    <scope>NUCLEOTIDE SEQUENCE [LARGE SCALE GENOMIC DNA]</scope>
    <source>
        <strain evidence="5">TX430BB</strain>
    </source>
</reference>
<feature type="domain" description="Zn(2)-C6 fungal-type" evidence="3">
    <location>
        <begin position="10"/>
        <end position="38"/>
    </location>
</feature>
<keyword evidence="5" id="KW-1185">Reference proteome</keyword>
<proteinExistence type="predicted"/>
<gene>
    <name evidence="4" type="ORF">CSUB01_07456</name>
</gene>
<dbReference type="Pfam" id="PF00172">
    <property type="entry name" value="Zn_clus"/>
    <property type="match status" value="1"/>
</dbReference>
<dbReference type="SUPFAM" id="SSF57701">
    <property type="entry name" value="Zn2/Cys6 DNA-binding domain"/>
    <property type="match status" value="1"/>
</dbReference>
<dbReference type="CDD" id="cd00067">
    <property type="entry name" value="GAL4"/>
    <property type="match status" value="1"/>
</dbReference>
<evidence type="ECO:0000259" key="3">
    <source>
        <dbReference type="PROSITE" id="PS50048"/>
    </source>
</evidence>
<keyword evidence="1" id="KW-0539">Nucleus</keyword>
<evidence type="ECO:0000256" key="1">
    <source>
        <dbReference type="ARBA" id="ARBA00023242"/>
    </source>
</evidence>
<dbReference type="InterPro" id="IPR036864">
    <property type="entry name" value="Zn2-C6_fun-type_DNA-bd_sf"/>
</dbReference>
<dbReference type="OrthoDB" id="4491390at2759"/>
<dbReference type="GO" id="GO:0000981">
    <property type="term" value="F:DNA-binding transcription factor activity, RNA polymerase II-specific"/>
    <property type="evidence" value="ECO:0007669"/>
    <property type="project" value="InterPro"/>
</dbReference>
<dbReference type="GO" id="GO:0008270">
    <property type="term" value="F:zinc ion binding"/>
    <property type="evidence" value="ECO:0007669"/>
    <property type="project" value="InterPro"/>
</dbReference>
<feature type="compositionally biased region" description="Polar residues" evidence="2">
    <location>
        <begin position="66"/>
        <end position="76"/>
    </location>
</feature>
<dbReference type="InterPro" id="IPR001138">
    <property type="entry name" value="Zn2Cys6_DnaBD"/>
</dbReference>
<evidence type="ECO:0000256" key="2">
    <source>
        <dbReference type="SAM" id="MobiDB-lite"/>
    </source>
</evidence>
<feature type="compositionally biased region" description="Polar residues" evidence="2">
    <location>
        <begin position="90"/>
        <end position="102"/>
    </location>
</feature>
<organism evidence="4 5">
    <name type="scientific">Colletotrichum sublineola</name>
    <name type="common">Sorghum anthracnose fungus</name>
    <dbReference type="NCBI Taxonomy" id="1173701"/>
    <lineage>
        <taxon>Eukaryota</taxon>
        <taxon>Fungi</taxon>
        <taxon>Dikarya</taxon>
        <taxon>Ascomycota</taxon>
        <taxon>Pezizomycotina</taxon>
        <taxon>Sordariomycetes</taxon>
        <taxon>Hypocreomycetidae</taxon>
        <taxon>Glomerellales</taxon>
        <taxon>Glomerellaceae</taxon>
        <taxon>Colletotrichum</taxon>
        <taxon>Colletotrichum graminicola species complex</taxon>
    </lineage>
</organism>
<dbReference type="AlphaFoldDB" id="A0A066XKT4"/>
<dbReference type="OMA" id="YHYIDEV"/>
<evidence type="ECO:0000313" key="5">
    <source>
        <dbReference type="Proteomes" id="UP000027238"/>
    </source>
</evidence>
<name>A0A066XKT4_COLSU</name>
<dbReference type="EMBL" id="JMSE01000940">
    <property type="protein sequence ID" value="KDN66361.1"/>
    <property type="molecule type" value="Genomic_DNA"/>
</dbReference>
<dbReference type="InterPro" id="IPR053175">
    <property type="entry name" value="DHMBA_Reg_Transcription_Factor"/>
</dbReference>
<evidence type="ECO:0000313" key="4">
    <source>
        <dbReference type="EMBL" id="KDN66361.1"/>
    </source>
</evidence>
<comment type="caution">
    <text evidence="4">The sequence shown here is derived from an EMBL/GenBank/DDBJ whole genome shotgun (WGS) entry which is preliminary data.</text>
</comment>
<sequence length="549" mass="61704">MPNIGKPSPNCHLCRQRRVKCDLARPQCQRCVKYGVQCPGYRDDQDLRFQHTDSVTFGNRRRKKQPQTPHPVSSSRPLDVVVFTPDSPASPASSHQSDTSGYRSAVTPPLPLLRSVHQHWTAESIPLVIGFYPGMDFLPGLFGSVKPDHCLVLAGQVFARAYMINSFRRKTDYRELSKLLSNALASVQKAIMSTKAYTSDSTIMALMMGDVERRSFITAQERGFAPESPWHIHGQGILSLMRARGDRQLYTRRGRQIFYIMHNMLQIQYTLTNTPSPPEFDHWLNIIEQTMHPVEAALLQIGRSISSACSLLSKLIPIVRSGDTQRAVASYKALLSEFNDAEFAMSEWIRASPEHQAGPHAELLMSEWMRVSPEFEQVPAPAYDYFWNAWRSAQIKVHHMMILLTNLVQHSPDSPFSPEALQSRRELCLQVIAASSRDVVNTIPTSLGGKAPCTYSNTPTAYYDAIRLIWPLTHVYILPTVPAHLREAAREALLRIGREQGIMAALKPRPLVVQFPPEALKGIPVDDVDDSEAYLPCIVTKTRANGHMS</sequence>
<protein>
    <recommendedName>
        <fullName evidence="3">Zn(2)-C6 fungal-type domain-containing protein</fullName>
    </recommendedName>
</protein>
<dbReference type="HOGENOM" id="CLU_025204_0_0_1"/>
<accession>A0A066XKT4</accession>
<dbReference type="SMART" id="SM00066">
    <property type="entry name" value="GAL4"/>
    <property type="match status" value="1"/>
</dbReference>
<dbReference type="eggNOG" id="ENOG502SJIS">
    <property type="taxonomic scope" value="Eukaryota"/>
</dbReference>
<dbReference type="PROSITE" id="PS50048">
    <property type="entry name" value="ZN2_CY6_FUNGAL_2"/>
    <property type="match status" value="1"/>
</dbReference>
<dbReference type="Gene3D" id="4.10.240.10">
    <property type="entry name" value="Zn(2)-C6 fungal-type DNA-binding domain"/>
    <property type="match status" value="1"/>
</dbReference>
<dbReference type="Proteomes" id="UP000027238">
    <property type="component" value="Unassembled WGS sequence"/>
</dbReference>